<dbReference type="GO" id="GO:0005737">
    <property type="term" value="C:cytoplasm"/>
    <property type="evidence" value="ECO:0007669"/>
    <property type="project" value="TreeGrafter"/>
</dbReference>
<evidence type="ECO:0000256" key="2">
    <source>
        <dbReference type="ARBA" id="ARBA00022630"/>
    </source>
</evidence>
<evidence type="ECO:0000256" key="4">
    <source>
        <dbReference type="ARBA" id="ARBA00023002"/>
    </source>
</evidence>
<keyword evidence="3" id="KW-0274">FAD</keyword>
<dbReference type="EMBL" id="AUZY01005786">
    <property type="protein sequence ID" value="EQD57399.1"/>
    <property type="molecule type" value="Genomic_DNA"/>
</dbReference>
<dbReference type="Pfam" id="PF01266">
    <property type="entry name" value="DAO"/>
    <property type="match status" value="1"/>
</dbReference>
<proteinExistence type="inferred from homology"/>
<reference evidence="7" key="1">
    <citation type="submission" date="2013-08" db="EMBL/GenBank/DDBJ databases">
        <authorList>
            <person name="Mendez C."/>
            <person name="Richter M."/>
            <person name="Ferrer M."/>
            <person name="Sanchez J."/>
        </authorList>
    </citation>
    <scope>NUCLEOTIDE SEQUENCE</scope>
</reference>
<dbReference type="PANTHER" id="PTHR43104:SF2">
    <property type="entry name" value="L-2-HYDROXYGLUTARATE DEHYDROGENASE, MITOCHONDRIAL"/>
    <property type="match status" value="1"/>
</dbReference>
<evidence type="ECO:0000313" key="7">
    <source>
        <dbReference type="EMBL" id="EQD57399.1"/>
    </source>
</evidence>
<name>T1BW43_9ZZZZ</name>
<feature type="non-terminal residue" evidence="7">
    <location>
        <position position="225"/>
    </location>
</feature>
<gene>
    <name evidence="7" type="ORF">B1B_08821</name>
</gene>
<dbReference type="GO" id="GO:0047545">
    <property type="term" value="F:(S)-2-hydroxyglutarate dehydrogenase activity"/>
    <property type="evidence" value="ECO:0007669"/>
    <property type="project" value="TreeGrafter"/>
</dbReference>
<keyword evidence="4" id="KW-0560">Oxidoreductase</keyword>
<sequence>MTDRCDVAVVGGGIVGLATARSLLLARPDLRVTVLERGPTIAVGQTGHTSGVIHSGAYYRPGSAKARFCVEGRRRLIDYLNAKGIEYRIPGKLIVATRPDQLDRLRTIGDRAAANGVEGGRWRRSEDLRSLEPHVRGLAALEVPTAGIVDYRAVARSYARDFEDLGGTVRVGAEVTRTSPTGPDLEIEHSGGILSARFLVGCAGIEADRLARLNGVDPTVQIVPF</sequence>
<evidence type="ECO:0000256" key="1">
    <source>
        <dbReference type="ARBA" id="ARBA00001974"/>
    </source>
</evidence>
<organism evidence="7">
    <name type="scientific">mine drainage metagenome</name>
    <dbReference type="NCBI Taxonomy" id="410659"/>
    <lineage>
        <taxon>unclassified sequences</taxon>
        <taxon>metagenomes</taxon>
        <taxon>ecological metagenomes</taxon>
    </lineage>
</organism>
<dbReference type="InterPro" id="IPR036188">
    <property type="entry name" value="FAD/NAD-bd_sf"/>
</dbReference>
<evidence type="ECO:0000256" key="5">
    <source>
        <dbReference type="ARBA" id="ARBA00037941"/>
    </source>
</evidence>
<dbReference type="InterPro" id="IPR006076">
    <property type="entry name" value="FAD-dep_OxRdtase"/>
</dbReference>
<feature type="domain" description="FAD dependent oxidoreductase" evidence="6">
    <location>
        <begin position="6"/>
        <end position="222"/>
    </location>
</feature>
<reference evidence="7" key="2">
    <citation type="journal article" date="2014" name="ISME J.">
        <title>Microbial stratification in low pH oxic and suboxic macroscopic growths along an acid mine drainage.</title>
        <authorList>
            <person name="Mendez-Garcia C."/>
            <person name="Mesa V."/>
            <person name="Sprenger R.R."/>
            <person name="Richter M."/>
            <person name="Diez M.S."/>
            <person name="Solano J."/>
            <person name="Bargiela R."/>
            <person name="Golyshina O.V."/>
            <person name="Manteca A."/>
            <person name="Ramos J.L."/>
            <person name="Gallego J.R."/>
            <person name="Llorente I."/>
            <person name="Martins Dos Santos V.A."/>
            <person name="Jensen O.N."/>
            <person name="Pelaez A.I."/>
            <person name="Sanchez J."/>
            <person name="Ferrer M."/>
        </authorList>
    </citation>
    <scope>NUCLEOTIDE SEQUENCE</scope>
</reference>
<protein>
    <submittedName>
        <fullName evidence="7">Hydroxyglutarate oxidase</fullName>
    </submittedName>
</protein>
<dbReference type="SUPFAM" id="SSF51905">
    <property type="entry name" value="FAD/NAD(P)-binding domain"/>
    <property type="match status" value="1"/>
</dbReference>
<evidence type="ECO:0000259" key="6">
    <source>
        <dbReference type="Pfam" id="PF01266"/>
    </source>
</evidence>
<comment type="caution">
    <text evidence="7">The sequence shown here is derived from an EMBL/GenBank/DDBJ whole genome shotgun (WGS) entry which is preliminary data.</text>
</comment>
<dbReference type="PANTHER" id="PTHR43104">
    <property type="entry name" value="L-2-HYDROXYGLUTARATE DEHYDROGENASE, MITOCHONDRIAL"/>
    <property type="match status" value="1"/>
</dbReference>
<comment type="similarity">
    <text evidence="5">Belongs to the L2HGDH family.</text>
</comment>
<dbReference type="Gene3D" id="3.30.9.10">
    <property type="entry name" value="D-Amino Acid Oxidase, subunit A, domain 2"/>
    <property type="match status" value="1"/>
</dbReference>
<accession>T1BW43</accession>
<comment type="cofactor">
    <cofactor evidence="1">
        <name>FAD</name>
        <dbReference type="ChEBI" id="CHEBI:57692"/>
    </cofactor>
</comment>
<keyword evidence="2" id="KW-0285">Flavoprotein</keyword>
<evidence type="ECO:0000256" key="3">
    <source>
        <dbReference type="ARBA" id="ARBA00022827"/>
    </source>
</evidence>
<dbReference type="AlphaFoldDB" id="T1BW43"/>
<dbReference type="Gene3D" id="3.50.50.60">
    <property type="entry name" value="FAD/NAD(P)-binding domain"/>
    <property type="match status" value="1"/>
</dbReference>